<feature type="region of interest" description="Disordered" evidence="1">
    <location>
        <begin position="348"/>
        <end position="412"/>
    </location>
</feature>
<dbReference type="Proteomes" id="UP000424527">
    <property type="component" value="Unassembled WGS sequence"/>
</dbReference>
<organism evidence="2 3">
    <name type="scientific">Larimichthys crocea</name>
    <name type="common">Large yellow croaker</name>
    <name type="synonym">Pseudosciaena crocea</name>
    <dbReference type="NCBI Taxonomy" id="215358"/>
    <lineage>
        <taxon>Eukaryota</taxon>
        <taxon>Metazoa</taxon>
        <taxon>Chordata</taxon>
        <taxon>Craniata</taxon>
        <taxon>Vertebrata</taxon>
        <taxon>Euteleostomi</taxon>
        <taxon>Actinopterygii</taxon>
        <taxon>Neopterygii</taxon>
        <taxon>Teleostei</taxon>
        <taxon>Neoteleostei</taxon>
        <taxon>Acanthomorphata</taxon>
        <taxon>Eupercaria</taxon>
        <taxon>Sciaenidae</taxon>
        <taxon>Larimichthys</taxon>
    </lineage>
</organism>
<feature type="compositionally biased region" description="Low complexity" evidence="1">
    <location>
        <begin position="397"/>
        <end position="412"/>
    </location>
</feature>
<evidence type="ECO:0000256" key="1">
    <source>
        <dbReference type="SAM" id="MobiDB-lite"/>
    </source>
</evidence>
<feature type="region of interest" description="Disordered" evidence="1">
    <location>
        <begin position="165"/>
        <end position="202"/>
    </location>
</feature>
<comment type="caution">
    <text evidence="2">The sequence shown here is derived from an EMBL/GenBank/DDBJ whole genome shotgun (WGS) entry which is preliminary data.</text>
</comment>
<proteinExistence type="predicted"/>
<evidence type="ECO:0000313" key="2">
    <source>
        <dbReference type="EMBL" id="KAE8289507.1"/>
    </source>
</evidence>
<keyword evidence="3" id="KW-1185">Reference proteome</keyword>
<evidence type="ECO:0000313" key="3">
    <source>
        <dbReference type="Proteomes" id="UP000424527"/>
    </source>
</evidence>
<accession>A0A6G0IDS8</accession>
<feature type="compositionally biased region" description="Basic and acidic residues" evidence="1">
    <location>
        <begin position="182"/>
        <end position="202"/>
    </location>
</feature>
<feature type="compositionally biased region" description="Polar residues" evidence="1">
    <location>
        <begin position="382"/>
        <end position="392"/>
    </location>
</feature>
<name>A0A6G0IDS8_LARCR</name>
<feature type="compositionally biased region" description="Low complexity" evidence="1">
    <location>
        <begin position="369"/>
        <end position="379"/>
    </location>
</feature>
<feature type="compositionally biased region" description="Low complexity" evidence="1">
    <location>
        <begin position="165"/>
        <end position="175"/>
    </location>
</feature>
<protein>
    <submittedName>
        <fullName evidence="2">Uncharacterized protein</fullName>
    </submittedName>
</protein>
<dbReference type="EMBL" id="REGW02000011">
    <property type="protein sequence ID" value="KAE8289507.1"/>
    <property type="molecule type" value="Genomic_DNA"/>
</dbReference>
<reference evidence="2 3" key="1">
    <citation type="submission" date="2019-07" db="EMBL/GenBank/DDBJ databases">
        <title>Chromosome genome assembly for large yellow croaker.</title>
        <authorList>
            <person name="Xiao S."/>
        </authorList>
    </citation>
    <scope>NUCLEOTIDE SEQUENCE [LARGE SCALE GENOMIC DNA]</scope>
    <source>
        <strain evidence="2">JMULYC20181020</strain>
        <tissue evidence="2">Muscle</tissue>
    </source>
</reference>
<gene>
    <name evidence="2" type="ORF">D5F01_LYC11209</name>
</gene>
<dbReference type="AlphaFoldDB" id="A0A6G0IDS8"/>
<sequence>MPSEWSLLVAAPPSYVNFGPVGLSNLFQATPRAPGQTPPEWPPYHVSCGTRANNARGKEACHRPRVYGTPGNRPQGWWETALGTASAPLSSAGATTATLGQWRRTPSNLMSSQSSCQRYSSQTKDGNNSNPSSCCNCKCLELLKQVEALEAALKKMSKEALAAARTSMSSARTSSDIQSTTAEKHARREPLQKTPDSARKEDQVLKGVMKGTLYGQNLEGFRFCYYMVGSLPESATKHDLQFLARMDKLRKYPNYLKNKGYMPTTIRNMALNLVSLYKHVKNVFLEESRLKVEDIDRVLYELTRLQAEIRRELAYENRRLRMKALMCKKSKAKAKHKSKVCDEQEACYSLSSESSEDRDKPVYDDEPESSSPSSSSSEELSIRSQGPASSPAQEEALSPLPSRSPRPTLCRQ</sequence>